<keyword evidence="1" id="KW-0472">Membrane</keyword>
<keyword evidence="1" id="KW-1133">Transmembrane helix</keyword>
<dbReference type="Proteomes" id="UP001226434">
    <property type="component" value="Unassembled WGS sequence"/>
</dbReference>
<protein>
    <recommendedName>
        <fullName evidence="4">LapA family protein</fullName>
    </recommendedName>
</protein>
<evidence type="ECO:0000313" key="2">
    <source>
        <dbReference type="EMBL" id="MDI3322473.1"/>
    </source>
</evidence>
<dbReference type="EMBL" id="JASBRG010000007">
    <property type="protein sequence ID" value="MDI3322473.1"/>
    <property type="molecule type" value="Genomic_DNA"/>
</dbReference>
<evidence type="ECO:0000313" key="3">
    <source>
        <dbReference type="Proteomes" id="UP001226434"/>
    </source>
</evidence>
<dbReference type="RefSeq" id="WP_282336593.1">
    <property type="nucleotide sequence ID" value="NZ_JASBRG010000007.1"/>
</dbReference>
<comment type="caution">
    <text evidence="2">The sequence shown here is derived from an EMBL/GenBank/DDBJ whole genome shotgun (WGS) entry which is preliminary data.</text>
</comment>
<keyword evidence="1" id="KW-0812">Transmembrane</keyword>
<organism evidence="2 3">
    <name type="scientific">Pinibacter soli</name>
    <dbReference type="NCBI Taxonomy" id="3044211"/>
    <lineage>
        <taxon>Bacteria</taxon>
        <taxon>Pseudomonadati</taxon>
        <taxon>Bacteroidota</taxon>
        <taxon>Chitinophagia</taxon>
        <taxon>Chitinophagales</taxon>
        <taxon>Chitinophagaceae</taxon>
        <taxon>Pinibacter</taxon>
    </lineage>
</organism>
<evidence type="ECO:0008006" key="4">
    <source>
        <dbReference type="Google" id="ProtNLM"/>
    </source>
</evidence>
<evidence type="ECO:0000256" key="1">
    <source>
        <dbReference type="SAM" id="Phobius"/>
    </source>
</evidence>
<proteinExistence type="predicted"/>
<sequence length="94" mass="10078">MLYIGISLSTIVCIAAALTVGFSSGLMVRKAIIRKLKRSVLELETEMVENHADILKLTEQIARMENEGCKVDVPVITIGSSKIQGGKTGVSKSS</sequence>
<accession>A0ABT6RIS7</accession>
<feature type="transmembrane region" description="Helical" evidence="1">
    <location>
        <begin position="6"/>
        <end position="28"/>
    </location>
</feature>
<reference evidence="2 3" key="1">
    <citation type="submission" date="2023-05" db="EMBL/GenBank/DDBJ databases">
        <title>Genome sequence of Pinibacter sp. MAH-24.</title>
        <authorList>
            <person name="Huq M.A."/>
        </authorList>
    </citation>
    <scope>NUCLEOTIDE SEQUENCE [LARGE SCALE GENOMIC DNA]</scope>
    <source>
        <strain evidence="2 3">MAH-24</strain>
    </source>
</reference>
<gene>
    <name evidence="2" type="ORF">QJ048_21980</name>
</gene>
<keyword evidence="3" id="KW-1185">Reference proteome</keyword>
<name>A0ABT6RIS7_9BACT</name>